<dbReference type="PANTHER" id="PTHR43481">
    <property type="entry name" value="FRUCTOSE-1-PHOSPHATE PHOSPHATASE"/>
    <property type="match status" value="1"/>
</dbReference>
<dbReference type="InterPro" id="IPR041492">
    <property type="entry name" value="HAD_2"/>
</dbReference>
<dbReference type="Pfam" id="PF13419">
    <property type="entry name" value="HAD_2"/>
    <property type="match status" value="1"/>
</dbReference>
<dbReference type="InterPro" id="IPR036412">
    <property type="entry name" value="HAD-like_sf"/>
</dbReference>
<name>A0A4Y1VHU7_BACUN</name>
<dbReference type="Proteomes" id="UP000320533">
    <property type="component" value="Chromosome"/>
</dbReference>
<dbReference type="SFLD" id="SFLDS00003">
    <property type="entry name" value="Haloacid_Dehalogenase"/>
    <property type="match status" value="1"/>
</dbReference>
<dbReference type="SUPFAM" id="SSF56784">
    <property type="entry name" value="HAD-like"/>
    <property type="match status" value="1"/>
</dbReference>
<dbReference type="Gene3D" id="1.10.150.240">
    <property type="entry name" value="Putative phosphatase, domain 2"/>
    <property type="match status" value="1"/>
</dbReference>
<evidence type="ECO:0000313" key="1">
    <source>
        <dbReference type="EMBL" id="BBK88484.1"/>
    </source>
</evidence>
<proteinExistence type="predicted"/>
<dbReference type="InterPro" id="IPR051806">
    <property type="entry name" value="HAD-like_SPP"/>
</dbReference>
<dbReference type="NCBIfam" id="TIGR01509">
    <property type="entry name" value="HAD-SF-IA-v3"/>
    <property type="match status" value="1"/>
</dbReference>
<dbReference type="SFLD" id="SFLDG01129">
    <property type="entry name" value="C1.5:_HAD__Beta-PGM__Phosphata"/>
    <property type="match status" value="1"/>
</dbReference>
<dbReference type="InterPro" id="IPR006439">
    <property type="entry name" value="HAD-SF_hydro_IA"/>
</dbReference>
<dbReference type="EMBL" id="AP019724">
    <property type="protein sequence ID" value="BBK88484.1"/>
    <property type="molecule type" value="Genomic_DNA"/>
</dbReference>
<dbReference type="KEGG" id="bun:Bun01g_28540"/>
<sequence>MFDSQIIPTFVHYNVLVLTDLGKRKFMDTTKATAVLFDFDGVVVDTETQYSHFWHEMGKQYLGMDDIEGRVKGQTLVYIYDTFFPGMAKEQAEITERLNRFEQEMSFDFIPGVLDFIADLHRNGVKTAVVTSSNEAKMAAVYRVHPEIKTLFDRILTAEMFTASKPAPDCFLLGMEVFGTTPDTTYVFEDSFNGLKAGMASGATVIGLATTNSREDIAPLCHYVLDDFQGFTYDKLTQLHK</sequence>
<protein>
    <submittedName>
        <fullName evidence="1">Phosphatase</fullName>
    </submittedName>
</protein>
<gene>
    <name evidence="1" type="ORF">Bun01g_28540</name>
</gene>
<reference evidence="1 2" key="1">
    <citation type="submission" date="2019-06" db="EMBL/GenBank/DDBJ databases">
        <title>Complete genome sequence of Bacteroides uniformis NBRC 113350.</title>
        <authorList>
            <person name="Miura T."/>
            <person name="Furukawa M."/>
            <person name="Shimamura M."/>
            <person name="Ohyama Y."/>
            <person name="Yamazoe A."/>
            <person name="Kawasaki H."/>
        </authorList>
    </citation>
    <scope>NUCLEOTIDE SEQUENCE [LARGE SCALE GENOMIC DNA]</scope>
    <source>
        <strain evidence="1 2">NBRC 113350</strain>
    </source>
</reference>
<dbReference type="AlphaFoldDB" id="A0A4Y1VHU7"/>
<dbReference type="CDD" id="cd07505">
    <property type="entry name" value="HAD_BPGM-like"/>
    <property type="match status" value="1"/>
</dbReference>
<organism evidence="1 2">
    <name type="scientific">Bacteroides uniformis</name>
    <dbReference type="NCBI Taxonomy" id="820"/>
    <lineage>
        <taxon>Bacteria</taxon>
        <taxon>Pseudomonadati</taxon>
        <taxon>Bacteroidota</taxon>
        <taxon>Bacteroidia</taxon>
        <taxon>Bacteroidales</taxon>
        <taxon>Bacteroidaceae</taxon>
        <taxon>Bacteroides</taxon>
    </lineage>
</organism>
<evidence type="ECO:0000313" key="2">
    <source>
        <dbReference type="Proteomes" id="UP000320533"/>
    </source>
</evidence>
<dbReference type="InterPro" id="IPR023198">
    <property type="entry name" value="PGP-like_dom2"/>
</dbReference>
<accession>A0A4Y1VHU7</accession>
<dbReference type="GO" id="GO:0050308">
    <property type="term" value="F:sugar-phosphatase activity"/>
    <property type="evidence" value="ECO:0007669"/>
    <property type="project" value="TreeGrafter"/>
</dbReference>
<dbReference type="PANTHER" id="PTHR43481:SF4">
    <property type="entry name" value="GLYCEROL-1-PHOSPHATE PHOSPHOHYDROLASE 1-RELATED"/>
    <property type="match status" value="1"/>
</dbReference>
<dbReference type="Gene3D" id="3.40.50.1000">
    <property type="entry name" value="HAD superfamily/HAD-like"/>
    <property type="match status" value="1"/>
</dbReference>
<dbReference type="InterPro" id="IPR023214">
    <property type="entry name" value="HAD_sf"/>
</dbReference>